<name>A0A179GP31_PURLI</name>
<dbReference type="PANTHER" id="PTHR46825:SF9">
    <property type="entry name" value="BETA-LACTAMASE-RELATED DOMAIN-CONTAINING PROTEIN"/>
    <property type="match status" value="1"/>
</dbReference>
<proteinExistence type="inferred from homology"/>
<sequence>MLRLLLEKGIHLNKSGDRALTRASVRRSGEMMASFVENGAFDSTFARWHYTTAQRECTRLKLMVWDAALRSIGAPNTANTVKLLREYVKDPAISDGGILRLAASLGNAVAVRCLLEICDELNVDETGSFGMTALLRASCICDLQSMKPLLDHGASVHAKCWKGYTALHCTLIRKIVGILPTIAELSLEAIRLLLERGADPNTTIKPAIWGLVPRGNYKAVAELLLEWGAEAPHWRVGSLCRRHMMRTIQLLRAAGAAAALTVNDAAPNGQKPMGEVDAAFQARDPFTDDLQAFAEDIMEQWKVLGMSIAVVDGDQVFAKGFGLATLPDTPATPETLYYVGSTSKAHTAATLAHLIDSKAYPELSRGWATPISSIIRDDFVLQDEWATGHITLDDAVSHRTGMPRHDNSWHQERDGNETSIKDIVRNLRNLPPAVEPRVEWHYCNLMYVTLSHVVETLTGRWLGDVLRDTIWKPLAMHSTYLSLQEARRGPAHLASAYIWREDQEEYEKLQYVSARFLGGAGGIISNVLDYAKWIKCLINESEPFSKTVHRDIRTPRMISDPEPSLTSDVQLYGLAWTRTTVHGEVAYWHDGSTLTFGAEVYWFPNLKYGIVAFANGALGSNPAEQVLVHRLIEDKLNVPASRRADLNKSLKEKSAKAQHDLENMEQILFPNRPEQRLPPTLPSTQLVGSYYNEGYGTVHFFTELHPDKQGETMLVANRTEILWAQQWRMQHATGDYWAVQNKLLFCGMNIPLEFFAGEFKLGVDGKVAAFVADFESRSGQVSEGRVLFKKL</sequence>
<feature type="domain" description="Beta-lactamase-related" evidence="2">
    <location>
        <begin position="291"/>
        <end position="619"/>
    </location>
</feature>
<dbReference type="Gene3D" id="3.40.710.10">
    <property type="entry name" value="DD-peptidase/beta-lactamase superfamily"/>
    <property type="match status" value="1"/>
</dbReference>
<dbReference type="InterPro" id="IPR012338">
    <property type="entry name" value="Beta-lactam/transpept-like"/>
</dbReference>
<dbReference type="Gene3D" id="1.25.40.20">
    <property type="entry name" value="Ankyrin repeat-containing domain"/>
    <property type="match status" value="1"/>
</dbReference>
<dbReference type="InterPro" id="IPR002110">
    <property type="entry name" value="Ankyrin_rpt"/>
</dbReference>
<dbReference type="Pfam" id="PF12796">
    <property type="entry name" value="Ank_2"/>
    <property type="match status" value="1"/>
</dbReference>
<comment type="similarity">
    <text evidence="1">Belongs to the peptidase S12 family.</text>
</comment>
<comment type="caution">
    <text evidence="3">The sequence shown here is derived from an EMBL/GenBank/DDBJ whole genome shotgun (WGS) entry which is preliminary data.</text>
</comment>
<gene>
    <name evidence="3" type="ORF">VFPBJ_05262</name>
</gene>
<evidence type="ECO:0000259" key="2">
    <source>
        <dbReference type="Pfam" id="PF00144"/>
    </source>
</evidence>
<protein>
    <submittedName>
        <fullName evidence="3">Penicillin-binding protein</fullName>
    </submittedName>
</protein>
<dbReference type="SUPFAM" id="SSF56601">
    <property type="entry name" value="beta-lactamase/transpeptidase-like"/>
    <property type="match status" value="1"/>
</dbReference>
<organism evidence="3 4">
    <name type="scientific">Purpureocillium lilacinum</name>
    <name type="common">Paecilomyces lilacinus</name>
    <dbReference type="NCBI Taxonomy" id="33203"/>
    <lineage>
        <taxon>Eukaryota</taxon>
        <taxon>Fungi</taxon>
        <taxon>Dikarya</taxon>
        <taxon>Ascomycota</taxon>
        <taxon>Pezizomycotina</taxon>
        <taxon>Sordariomycetes</taxon>
        <taxon>Hypocreomycetidae</taxon>
        <taxon>Hypocreales</taxon>
        <taxon>Ophiocordycipitaceae</taxon>
        <taxon>Purpureocillium</taxon>
    </lineage>
</organism>
<evidence type="ECO:0000313" key="4">
    <source>
        <dbReference type="Proteomes" id="UP000078240"/>
    </source>
</evidence>
<accession>A0A179GP31</accession>
<dbReference type="Proteomes" id="UP000078240">
    <property type="component" value="Unassembled WGS sequence"/>
</dbReference>
<evidence type="ECO:0000256" key="1">
    <source>
        <dbReference type="ARBA" id="ARBA00038215"/>
    </source>
</evidence>
<evidence type="ECO:0000313" key="3">
    <source>
        <dbReference type="EMBL" id="OAQ79677.1"/>
    </source>
</evidence>
<dbReference type="InterPro" id="IPR050491">
    <property type="entry name" value="AmpC-like"/>
</dbReference>
<dbReference type="SMART" id="SM00248">
    <property type="entry name" value="ANK"/>
    <property type="match status" value="3"/>
</dbReference>
<dbReference type="PANTHER" id="PTHR46825">
    <property type="entry name" value="D-ALANYL-D-ALANINE-CARBOXYPEPTIDASE/ENDOPEPTIDASE AMPH"/>
    <property type="match status" value="1"/>
</dbReference>
<dbReference type="InterPro" id="IPR036770">
    <property type="entry name" value="Ankyrin_rpt-contain_sf"/>
</dbReference>
<reference evidence="3 4" key="1">
    <citation type="submission" date="2016-01" db="EMBL/GenBank/DDBJ databases">
        <title>Biosynthesis of antibiotic leucinostatins and their inhibition on Phytophthora in bio-control Purpureocillium lilacinum.</title>
        <authorList>
            <person name="Wang G."/>
            <person name="Liu Z."/>
            <person name="Lin R."/>
            <person name="Li E."/>
            <person name="Mao Z."/>
            <person name="Ling J."/>
            <person name="Yin W."/>
            <person name="Xie B."/>
        </authorList>
    </citation>
    <scope>NUCLEOTIDE SEQUENCE [LARGE SCALE GENOMIC DNA]</scope>
    <source>
        <strain evidence="3">PLBJ-1</strain>
    </source>
</reference>
<dbReference type="InterPro" id="IPR001466">
    <property type="entry name" value="Beta-lactam-related"/>
</dbReference>
<dbReference type="Pfam" id="PF00144">
    <property type="entry name" value="Beta-lactamase"/>
    <property type="match status" value="1"/>
</dbReference>
<dbReference type="AlphaFoldDB" id="A0A179GP31"/>
<dbReference type="SUPFAM" id="SSF48403">
    <property type="entry name" value="Ankyrin repeat"/>
    <property type="match status" value="1"/>
</dbReference>
<dbReference type="EMBL" id="LSBH01000004">
    <property type="protein sequence ID" value="OAQ79677.1"/>
    <property type="molecule type" value="Genomic_DNA"/>
</dbReference>